<dbReference type="AlphaFoldDB" id="A0A498CPI5"/>
<accession>A0A498CPI5</accession>
<gene>
    <name evidence="2" type="ORF">D4A47_00165</name>
</gene>
<comment type="caution">
    <text evidence="2">The sequence shown here is derived from an EMBL/GenBank/DDBJ whole genome shotgun (WGS) entry which is preliminary data.</text>
</comment>
<dbReference type="Proteomes" id="UP000276301">
    <property type="component" value="Unassembled WGS sequence"/>
</dbReference>
<organism evidence="2 3">
    <name type="scientific">Anaerotruncus massiliensis</name>
    <name type="common">ex Liu et al. 2021</name>
    <dbReference type="NCBI Taxonomy" id="2321404"/>
    <lineage>
        <taxon>Bacteria</taxon>
        <taxon>Bacillati</taxon>
        <taxon>Bacillota</taxon>
        <taxon>Clostridia</taxon>
        <taxon>Eubacteriales</taxon>
        <taxon>Oscillospiraceae</taxon>
        <taxon>Anaerotruncus</taxon>
    </lineage>
</organism>
<proteinExistence type="predicted"/>
<feature type="region of interest" description="Disordered" evidence="1">
    <location>
        <begin position="154"/>
        <end position="177"/>
    </location>
</feature>
<dbReference type="InterPro" id="IPR046286">
    <property type="entry name" value="DUF6323"/>
</dbReference>
<protein>
    <submittedName>
        <fullName evidence="2">Uncharacterized protein</fullName>
    </submittedName>
</protein>
<reference evidence="2 3" key="1">
    <citation type="submission" date="2018-10" db="EMBL/GenBank/DDBJ databases">
        <title>Anaerotruncus faecis sp. nov., isolated from human feces.</title>
        <authorList>
            <person name="Wang Y.-J."/>
        </authorList>
    </citation>
    <scope>NUCLEOTIDE SEQUENCE [LARGE SCALE GENOMIC DNA]</scope>
    <source>
        <strain evidence="2 3">22A2-44</strain>
    </source>
</reference>
<evidence type="ECO:0000256" key="1">
    <source>
        <dbReference type="SAM" id="MobiDB-lite"/>
    </source>
</evidence>
<sequence length="177" mass="19718">MSGLLSLLSRQDDALIRRDADELLRLNDLTRPYGLSLTHEDAVALLKVRTDALKNSRRIEVGPGVLEKLAEAFCDSAYVDGQNYADTLCALTELFYYLKNDTLDSLPDDELIAVMKQCFDGDCEGSLELLAGRDMETMARNVRAYGSVEAPLESDKPAGEAGDYAVEEDEQWRTVRF</sequence>
<evidence type="ECO:0000313" key="2">
    <source>
        <dbReference type="EMBL" id="RLL14437.1"/>
    </source>
</evidence>
<dbReference type="EMBL" id="RCHT01000001">
    <property type="protein sequence ID" value="RLL14437.1"/>
    <property type="molecule type" value="Genomic_DNA"/>
</dbReference>
<dbReference type="Pfam" id="PF19848">
    <property type="entry name" value="DUF6323"/>
    <property type="match status" value="1"/>
</dbReference>
<evidence type="ECO:0000313" key="3">
    <source>
        <dbReference type="Proteomes" id="UP000276301"/>
    </source>
</evidence>
<name>A0A498CPI5_9FIRM</name>
<keyword evidence="3" id="KW-1185">Reference proteome</keyword>
<dbReference type="RefSeq" id="WP_121585548.1">
    <property type="nucleotide sequence ID" value="NZ_RCHT01000001.1"/>
</dbReference>